<dbReference type="EMBL" id="KV722386">
    <property type="protein sequence ID" value="OCH91399.1"/>
    <property type="molecule type" value="Genomic_DNA"/>
</dbReference>
<sequence length="158" mass="17231">MKLPQIEVDCNGLGYLVLHHEISSAHLPSASEDLAIQFPSSPLLESSPIPCSSPVLSSEDSIPVIPAGGRKRPHEEESPSRSSLEPSPKRQMMQRGFTSPIPSPSSSKSTHGKDSPRQHRKLREMLRGASSEPALRTAAGRSLNPSAYKAQRFKQDTR</sequence>
<dbReference type="AlphaFoldDB" id="A0A8E2AYC8"/>
<proteinExistence type="predicted"/>
<feature type="compositionally biased region" description="Low complexity" evidence="1">
    <location>
        <begin position="43"/>
        <end position="54"/>
    </location>
</feature>
<evidence type="ECO:0000313" key="2">
    <source>
        <dbReference type="EMBL" id="OCH91399.1"/>
    </source>
</evidence>
<name>A0A8E2AYC8_9APHY</name>
<reference evidence="2 3" key="1">
    <citation type="submission" date="2016-07" db="EMBL/GenBank/DDBJ databases">
        <title>Draft genome of the white-rot fungus Obba rivulosa 3A-2.</title>
        <authorList>
            <consortium name="DOE Joint Genome Institute"/>
            <person name="Miettinen O."/>
            <person name="Riley R."/>
            <person name="Acob R."/>
            <person name="Barry K."/>
            <person name="Cullen D."/>
            <person name="De Vries R."/>
            <person name="Hainaut M."/>
            <person name="Hatakka A."/>
            <person name="Henrissat B."/>
            <person name="Hilden K."/>
            <person name="Kuo R."/>
            <person name="Labutti K."/>
            <person name="Lipzen A."/>
            <person name="Makela M.R."/>
            <person name="Sandor L."/>
            <person name="Spatafora J.W."/>
            <person name="Grigoriev I.V."/>
            <person name="Hibbett D.S."/>
        </authorList>
    </citation>
    <scope>NUCLEOTIDE SEQUENCE [LARGE SCALE GENOMIC DNA]</scope>
    <source>
        <strain evidence="2 3">3A-2</strain>
    </source>
</reference>
<protein>
    <submittedName>
        <fullName evidence="2">Uncharacterized protein</fullName>
    </submittedName>
</protein>
<organism evidence="2 3">
    <name type="scientific">Obba rivulosa</name>
    <dbReference type="NCBI Taxonomy" id="1052685"/>
    <lineage>
        <taxon>Eukaryota</taxon>
        <taxon>Fungi</taxon>
        <taxon>Dikarya</taxon>
        <taxon>Basidiomycota</taxon>
        <taxon>Agaricomycotina</taxon>
        <taxon>Agaricomycetes</taxon>
        <taxon>Polyporales</taxon>
        <taxon>Gelatoporiaceae</taxon>
        <taxon>Obba</taxon>
    </lineage>
</organism>
<evidence type="ECO:0000313" key="3">
    <source>
        <dbReference type="Proteomes" id="UP000250043"/>
    </source>
</evidence>
<accession>A0A8E2AYC8</accession>
<gene>
    <name evidence="2" type="ORF">OBBRIDRAFT_527901</name>
</gene>
<feature type="compositionally biased region" description="Low complexity" evidence="1">
    <location>
        <begin position="80"/>
        <end position="90"/>
    </location>
</feature>
<keyword evidence="3" id="KW-1185">Reference proteome</keyword>
<feature type="region of interest" description="Disordered" evidence="1">
    <location>
        <begin position="43"/>
        <end position="158"/>
    </location>
</feature>
<evidence type="ECO:0000256" key="1">
    <source>
        <dbReference type="SAM" id="MobiDB-lite"/>
    </source>
</evidence>
<dbReference type="Proteomes" id="UP000250043">
    <property type="component" value="Unassembled WGS sequence"/>
</dbReference>